<dbReference type="SUPFAM" id="SSF54001">
    <property type="entry name" value="Cysteine proteinases"/>
    <property type="match status" value="1"/>
</dbReference>
<reference evidence="9" key="1">
    <citation type="submission" date="2016-06" db="UniProtKB">
        <authorList>
            <consortium name="WormBaseParasite"/>
        </authorList>
    </citation>
    <scope>IDENTIFICATION</scope>
</reference>
<dbReference type="InterPro" id="IPR045609">
    <property type="entry name" value="DUF6451"/>
</dbReference>
<dbReference type="PANTHER" id="PTHR10183:SF379">
    <property type="entry name" value="CALPAIN-5"/>
    <property type="match status" value="1"/>
</dbReference>
<dbReference type="InterPro" id="IPR022684">
    <property type="entry name" value="Calpain_cysteine_protease"/>
</dbReference>
<keyword evidence="2" id="KW-0645">Protease</keyword>
<keyword evidence="3" id="KW-0378">Hydrolase</keyword>
<dbReference type="InterPro" id="IPR038765">
    <property type="entry name" value="Papain-like_cys_pep_sf"/>
</dbReference>
<gene>
    <name evidence="7" type="ORF">SCUD_LOCUS4142</name>
</gene>
<dbReference type="Pfam" id="PF00648">
    <property type="entry name" value="Peptidase_C2"/>
    <property type="match status" value="1"/>
</dbReference>
<feature type="domain" description="Calpain catalytic" evidence="6">
    <location>
        <begin position="171"/>
        <end position="262"/>
    </location>
</feature>
<dbReference type="GO" id="GO:0006508">
    <property type="term" value="P:proteolysis"/>
    <property type="evidence" value="ECO:0007669"/>
    <property type="project" value="UniProtKB-KW"/>
</dbReference>
<protein>
    <submittedName>
        <fullName evidence="9">Calpain catalytic domain-containing protein</fullName>
    </submittedName>
</protein>
<comment type="caution">
    <text evidence="5">Lacks conserved residue(s) required for the propagation of feature annotation.</text>
</comment>
<dbReference type="InterPro" id="IPR001300">
    <property type="entry name" value="Peptidase_C2_calpain_cat"/>
</dbReference>
<dbReference type="PANTHER" id="PTHR10183">
    <property type="entry name" value="CALPAIN"/>
    <property type="match status" value="1"/>
</dbReference>
<sequence length="262" mass="29063">MKTSTSGGKPGIQWTSRMQLDDLDLADDPAVLSHTQQQVKEKTASVAAASAVVGLNIHKGKIKILQYKTACTNSITIDGEDLEAVQAFTYLGSIIDEHGGSDADMKARIGKARAVYLKLKNIQNSKQLSTNTKIRIFNTNVKTVVLQNTSDPLARHYQQKPTVGGNKPDPRGIRNHEEVLAVMATITKYPALMNNIIPSNQTFRGTLYTGAFVFNFWRFGEWVEVVIDDRLPVLKGTCNLVFMHSTDTNEFWSCLLEKAYAK</sequence>
<evidence type="ECO:0000259" key="6">
    <source>
        <dbReference type="PROSITE" id="PS50203"/>
    </source>
</evidence>
<evidence type="ECO:0000313" key="7">
    <source>
        <dbReference type="EMBL" id="VDO86849.1"/>
    </source>
</evidence>
<evidence type="ECO:0000256" key="4">
    <source>
        <dbReference type="ARBA" id="ARBA00022807"/>
    </source>
</evidence>
<dbReference type="STRING" id="6186.A0A183JN57"/>
<dbReference type="WBParaSite" id="SCUD_0000414201-mRNA-1">
    <property type="protein sequence ID" value="SCUD_0000414201-mRNA-1"/>
    <property type="gene ID" value="SCUD_0000414201"/>
</dbReference>
<dbReference type="AlphaFoldDB" id="A0A183JN57"/>
<dbReference type="Proteomes" id="UP000279833">
    <property type="component" value="Unassembled WGS sequence"/>
</dbReference>
<accession>A0A183JN57</accession>
<dbReference type="Pfam" id="PF20049">
    <property type="entry name" value="DUF6451"/>
    <property type="match status" value="1"/>
</dbReference>
<evidence type="ECO:0000256" key="1">
    <source>
        <dbReference type="ARBA" id="ARBA00007623"/>
    </source>
</evidence>
<dbReference type="PROSITE" id="PS50203">
    <property type="entry name" value="CALPAIN_CAT"/>
    <property type="match status" value="1"/>
</dbReference>
<dbReference type="GO" id="GO:0004198">
    <property type="term" value="F:calcium-dependent cysteine-type endopeptidase activity"/>
    <property type="evidence" value="ECO:0007669"/>
    <property type="project" value="InterPro"/>
</dbReference>
<keyword evidence="8" id="KW-1185">Reference proteome</keyword>
<proteinExistence type="inferred from homology"/>
<name>A0A183JN57_9TREM</name>
<evidence type="ECO:0000256" key="2">
    <source>
        <dbReference type="ARBA" id="ARBA00022670"/>
    </source>
</evidence>
<evidence type="ECO:0000256" key="3">
    <source>
        <dbReference type="ARBA" id="ARBA00022801"/>
    </source>
</evidence>
<dbReference type="EMBL" id="UZAK01005192">
    <property type="protein sequence ID" value="VDO86849.1"/>
    <property type="molecule type" value="Genomic_DNA"/>
</dbReference>
<comment type="similarity">
    <text evidence="1">Belongs to the peptidase C2 family.</text>
</comment>
<organism evidence="9">
    <name type="scientific">Schistosoma curassoni</name>
    <dbReference type="NCBI Taxonomy" id="6186"/>
    <lineage>
        <taxon>Eukaryota</taxon>
        <taxon>Metazoa</taxon>
        <taxon>Spiralia</taxon>
        <taxon>Lophotrochozoa</taxon>
        <taxon>Platyhelminthes</taxon>
        <taxon>Trematoda</taxon>
        <taxon>Digenea</taxon>
        <taxon>Strigeidida</taxon>
        <taxon>Schistosomatoidea</taxon>
        <taxon>Schistosomatidae</taxon>
        <taxon>Schistosoma</taxon>
    </lineage>
</organism>
<reference evidence="7 8" key="2">
    <citation type="submission" date="2018-11" db="EMBL/GenBank/DDBJ databases">
        <authorList>
            <consortium name="Pathogen Informatics"/>
        </authorList>
    </citation>
    <scope>NUCLEOTIDE SEQUENCE [LARGE SCALE GENOMIC DNA]</scope>
    <source>
        <strain evidence="7">Dakar</strain>
        <strain evidence="8">Dakar, Senegal</strain>
    </source>
</reference>
<evidence type="ECO:0000313" key="9">
    <source>
        <dbReference type="WBParaSite" id="SCUD_0000414201-mRNA-1"/>
    </source>
</evidence>
<dbReference type="PRINTS" id="PR00704">
    <property type="entry name" value="CALPAIN"/>
</dbReference>
<evidence type="ECO:0000313" key="8">
    <source>
        <dbReference type="Proteomes" id="UP000279833"/>
    </source>
</evidence>
<evidence type="ECO:0000256" key="5">
    <source>
        <dbReference type="PROSITE-ProRule" id="PRU00239"/>
    </source>
</evidence>
<dbReference type="GO" id="GO:0005737">
    <property type="term" value="C:cytoplasm"/>
    <property type="evidence" value="ECO:0007669"/>
    <property type="project" value="TreeGrafter"/>
</dbReference>
<keyword evidence="4" id="KW-0788">Thiol protease</keyword>